<evidence type="ECO:0000313" key="2">
    <source>
        <dbReference type="Proteomes" id="UP001501358"/>
    </source>
</evidence>
<dbReference type="Proteomes" id="UP001501358">
    <property type="component" value="Unassembled WGS sequence"/>
</dbReference>
<reference evidence="2" key="1">
    <citation type="journal article" date="2019" name="Int. J. Syst. Evol. Microbiol.">
        <title>The Global Catalogue of Microorganisms (GCM) 10K type strain sequencing project: providing services to taxonomists for standard genome sequencing and annotation.</title>
        <authorList>
            <consortium name="The Broad Institute Genomics Platform"/>
            <consortium name="The Broad Institute Genome Sequencing Center for Infectious Disease"/>
            <person name="Wu L."/>
            <person name="Ma J."/>
        </authorList>
    </citation>
    <scope>NUCLEOTIDE SEQUENCE [LARGE SCALE GENOMIC DNA]</scope>
    <source>
        <strain evidence="2">JCM 6307</strain>
    </source>
</reference>
<evidence type="ECO:0000313" key="1">
    <source>
        <dbReference type="EMBL" id="GAA2480448.1"/>
    </source>
</evidence>
<proteinExistence type="predicted"/>
<comment type="caution">
    <text evidence="1">The sequence shown here is derived from an EMBL/GenBank/DDBJ whole genome shotgun (WGS) entry which is preliminary data.</text>
</comment>
<keyword evidence="2" id="KW-1185">Reference proteome</keyword>
<protein>
    <submittedName>
        <fullName evidence="1">Uncharacterized protein</fullName>
    </submittedName>
</protein>
<accession>A0ABP5YFT1</accession>
<gene>
    <name evidence="1" type="ORF">GCM10010406_15870</name>
</gene>
<sequence>MQDRYCPLAPESKRISAGCAESYTTCVPGVFRLATRAVSYKQETGLCSGEGFPRCPAVPGARGRRFPRKPPGWFQPVIFLRDIPAVPGAACVPGECAGSLLV</sequence>
<dbReference type="EMBL" id="BAAATA010000006">
    <property type="protein sequence ID" value="GAA2480448.1"/>
    <property type="molecule type" value="Genomic_DNA"/>
</dbReference>
<organism evidence="1 2">
    <name type="scientific">Streptomyces thermolineatus</name>
    <dbReference type="NCBI Taxonomy" id="44033"/>
    <lineage>
        <taxon>Bacteria</taxon>
        <taxon>Bacillati</taxon>
        <taxon>Actinomycetota</taxon>
        <taxon>Actinomycetes</taxon>
        <taxon>Kitasatosporales</taxon>
        <taxon>Streptomycetaceae</taxon>
        <taxon>Streptomyces</taxon>
    </lineage>
</organism>
<name>A0ABP5YFT1_9ACTN</name>